<dbReference type="SUPFAM" id="SSF81324">
    <property type="entry name" value="Voltage-gated potassium channels"/>
    <property type="match status" value="2"/>
</dbReference>
<feature type="transmembrane region" description="Helical" evidence="10">
    <location>
        <begin position="158"/>
        <end position="180"/>
    </location>
</feature>
<evidence type="ECO:0000256" key="10">
    <source>
        <dbReference type="SAM" id="Phobius"/>
    </source>
</evidence>
<dbReference type="EMBL" id="VCGU01000003">
    <property type="protein sequence ID" value="TRY78230.1"/>
    <property type="molecule type" value="Genomic_DNA"/>
</dbReference>
<keyword evidence="6 10" id="KW-0472">Membrane</keyword>
<accession>A0A553PKL8</accession>
<comment type="similarity">
    <text evidence="8">Belongs to the two pore domain potassium channel (TC 1.A.1.8) family.</text>
</comment>
<feature type="domain" description="Potassium channel" evidence="11">
    <location>
        <begin position="216"/>
        <end position="293"/>
    </location>
</feature>
<feature type="transmembrane region" description="Helical" evidence="10">
    <location>
        <begin position="44"/>
        <end position="65"/>
    </location>
</feature>
<dbReference type="STRING" id="6832.A0A553PKL8"/>
<gene>
    <name evidence="12" type="ORF">TCAL_04248</name>
</gene>
<feature type="domain" description="Potassium channel" evidence="11">
    <location>
        <begin position="123"/>
        <end position="179"/>
    </location>
</feature>
<evidence type="ECO:0000256" key="1">
    <source>
        <dbReference type="ARBA" id="ARBA00004141"/>
    </source>
</evidence>
<keyword evidence="13" id="KW-1185">Reference proteome</keyword>
<dbReference type="Proteomes" id="UP000318571">
    <property type="component" value="Chromosome 11"/>
</dbReference>
<evidence type="ECO:0000256" key="8">
    <source>
        <dbReference type="RuleBase" id="RU003857"/>
    </source>
</evidence>
<evidence type="ECO:0000313" key="13">
    <source>
        <dbReference type="Proteomes" id="UP000318571"/>
    </source>
</evidence>
<dbReference type="PANTHER" id="PTHR11003">
    <property type="entry name" value="POTASSIUM CHANNEL, SUBFAMILY K"/>
    <property type="match status" value="1"/>
</dbReference>
<sequence>MATYDSIRSDNQAELDSLSAKSSAGVYGCGYRYRKWFGVRRSTWFLLFYAVTYAAFLVAAGYAMACLEWENEQFLKAQIHELKSTFLSGHPSVNRTELEVLLEASITARDRGISILDKNRDEVNWSYGQSLLYTVTVVTTIGYGHIVPLTSHGKSFTIVFAILGIPFTLVFLTAVVQRLLEPTCQLLSCFFSCLGERWRPLWIRLIHLTFMSVFFICFFIMVPAVIFMKIEETWNYLDGIYFVFISLTTIGLGDYIPGDQEGQRFREVYKTFVAIYLLMGLVFMTLTATVFYDIPQLNLGTMLHQHKDIKLEEDTLEERPVLRSTNRDNSNSNSKVSPER</sequence>
<evidence type="ECO:0000256" key="5">
    <source>
        <dbReference type="ARBA" id="ARBA00023065"/>
    </source>
</evidence>
<dbReference type="InterPro" id="IPR005408">
    <property type="entry name" value="2pore_dom_K_chnl_TWIK"/>
</dbReference>
<keyword evidence="3 8" id="KW-0812">Transmembrane</keyword>
<dbReference type="PRINTS" id="PR01586">
    <property type="entry name" value="TWIKCHANNEL"/>
</dbReference>
<keyword evidence="5 8" id="KW-0406">Ion transport</keyword>
<keyword evidence="2 8" id="KW-0813">Transport</keyword>
<evidence type="ECO:0000256" key="9">
    <source>
        <dbReference type="SAM" id="MobiDB-lite"/>
    </source>
</evidence>
<evidence type="ECO:0000256" key="6">
    <source>
        <dbReference type="ARBA" id="ARBA00023136"/>
    </source>
</evidence>
<comment type="caution">
    <text evidence="12">The sequence shown here is derived from an EMBL/GenBank/DDBJ whole genome shotgun (WGS) entry which is preliminary data.</text>
</comment>
<reference evidence="12 13" key="1">
    <citation type="journal article" date="2018" name="Nat. Ecol. Evol.">
        <title>Genomic signatures of mitonuclear coevolution across populations of Tigriopus californicus.</title>
        <authorList>
            <person name="Barreto F.S."/>
            <person name="Watson E.T."/>
            <person name="Lima T.G."/>
            <person name="Willett C.S."/>
            <person name="Edmands S."/>
            <person name="Li W."/>
            <person name="Burton R.S."/>
        </authorList>
    </citation>
    <scope>NUCLEOTIDE SEQUENCE [LARGE SCALE GENOMIC DNA]</scope>
    <source>
        <strain evidence="12 13">San Diego</strain>
    </source>
</reference>
<evidence type="ECO:0000313" key="12">
    <source>
        <dbReference type="EMBL" id="TRY78230.1"/>
    </source>
</evidence>
<dbReference type="PRINTS" id="PR01333">
    <property type="entry name" value="2POREKCHANEL"/>
</dbReference>
<evidence type="ECO:0000256" key="4">
    <source>
        <dbReference type="ARBA" id="ARBA00022989"/>
    </source>
</evidence>
<evidence type="ECO:0000256" key="2">
    <source>
        <dbReference type="ARBA" id="ARBA00022448"/>
    </source>
</evidence>
<dbReference type="PANTHER" id="PTHR11003:SF249">
    <property type="entry name" value="TWO PORE POTASSIUM CHANNEL PROTEIN SUP-9"/>
    <property type="match status" value="1"/>
</dbReference>
<dbReference type="OMA" id="FVRIEYP"/>
<dbReference type="GO" id="GO:0005886">
    <property type="term" value="C:plasma membrane"/>
    <property type="evidence" value="ECO:0007669"/>
    <property type="project" value="TreeGrafter"/>
</dbReference>
<dbReference type="InterPro" id="IPR013099">
    <property type="entry name" value="K_chnl_dom"/>
</dbReference>
<dbReference type="GO" id="GO:0030322">
    <property type="term" value="P:stabilization of membrane potential"/>
    <property type="evidence" value="ECO:0007669"/>
    <property type="project" value="TreeGrafter"/>
</dbReference>
<dbReference type="GO" id="GO:0015271">
    <property type="term" value="F:outward rectifier potassium channel activity"/>
    <property type="evidence" value="ECO:0007669"/>
    <property type="project" value="TreeGrafter"/>
</dbReference>
<organism evidence="12 13">
    <name type="scientific">Tigriopus californicus</name>
    <name type="common">Marine copepod</name>
    <dbReference type="NCBI Taxonomy" id="6832"/>
    <lineage>
        <taxon>Eukaryota</taxon>
        <taxon>Metazoa</taxon>
        <taxon>Ecdysozoa</taxon>
        <taxon>Arthropoda</taxon>
        <taxon>Crustacea</taxon>
        <taxon>Multicrustacea</taxon>
        <taxon>Hexanauplia</taxon>
        <taxon>Copepoda</taxon>
        <taxon>Harpacticoida</taxon>
        <taxon>Harpacticidae</taxon>
        <taxon>Tigriopus</taxon>
    </lineage>
</organism>
<dbReference type="AlphaFoldDB" id="A0A553PKL8"/>
<evidence type="ECO:0000256" key="7">
    <source>
        <dbReference type="ARBA" id="ARBA00023303"/>
    </source>
</evidence>
<name>A0A553PKL8_TIGCA</name>
<feature type="transmembrane region" description="Helical" evidence="10">
    <location>
        <begin position="268"/>
        <end position="292"/>
    </location>
</feature>
<evidence type="ECO:0000256" key="3">
    <source>
        <dbReference type="ARBA" id="ARBA00022692"/>
    </source>
</evidence>
<feature type="transmembrane region" description="Helical" evidence="10">
    <location>
        <begin position="201"/>
        <end position="227"/>
    </location>
</feature>
<dbReference type="Pfam" id="PF07885">
    <property type="entry name" value="Ion_trans_2"/>
    <property type="match status" value="2"/>
</dbReference>
<keyword evidence="4 10" id="KW-1133">Transmembrane helix</keyword>
<proteinExistence type="inferred from homology"/>
<dbReference type="GO" id="GO:0022841">
    <property type="term" value="F:potassium ion leak channel activity"/>
    <property type="evidence" value="ECO:0007669"/>
    <property type="project" value="TreeGrafter"/>
</dbReference>
<dbReference type="InterPro" id="IPR003280">
    <property type="entry name" value="2pore_dom_K_chnl"/>
</dbReference>
<evidence type="ECO:0000259" key="11">
    <source>
        <dbReference type="Pfam" id="PF07885"/>
    </source>
</evidence>
<feature type="region of interest" description="Disordered" evidence="9">
    <location>
        <begin position="318"/>
        <end position="340"/>
    </location>
</feature>
<dbReference type="Gene3D" id="1.10.287.70">
    <property type="match status" value="1"/>
</dbReference>
<dbReference type="OrthoDB" id="297496at2759"/>
<keyword evidence="7 8" id="KW-0407">Ion channel</keyword>
<comment type="subcellular location">
    <subcellularLocation>
        <location evidence="1">Membrane</location>
        <topology evidence="1">Multi-pass membrane protein</topology>
    </subcellularLocation>
</comment>
<protein>
    <recommendedName>
        <fullName evidence="11">Potassium channel domain-containing protein</fullName>
    </recommendedName>
</protein>
<feature type="transmembrane region" description="Helical" evidence="10">
    <location>
        <begin position="239"/>
        <end position="256"/>
    </location>
</feature>
<feature type="compositionally biased region" description="Low complexity" evidence="9">
    <location>
        <begin position="323"/>
        <end position="334"/>
    </location>
</feature>